<organism evidence="11 12">
    <name type="scientific">Channa argus</name>
    <name type="common">Northern snakehead</name>
    <name type="synonym">Ophicephalus argus</name>
    <dbReference type="NCBI Taxonomy" id="215402"/>
    <lineage>
        <taxon>Eukaryota</taxon>
        <taxon>Metazoa</taxon>
        <taxon>Chordata</taxon>
        <taxon>Craniata</taxon>
        <taxon>Vertebrata</taxon>
        <taxon>Euteleostomi</taxon>
        <taxon>Actinopterygii</taxon>
        <taxon>Neopterygii</taxon>
        <taxon>Teleostei</taxon>
        <taxon>Neoteleostei</taxon>
        <taxon>Acanthomorphata</taxon>
        <taxon>Anabantaria</taxon>
        <taxon>Anabantiformes</taxon>
        <taxon>Channoidei</taxon>
        <taxon>Channidae</taxon>
        <taxon>Channa</taxon>
    </lineage>
</organism>
<evidence type="ECO:0000256" key="1">
    <source>
        <dbReference type="ARBA" id="ARBA00004556"/>
    </source>
</evidence>
<dbReference type="FunFam" id="1.25.10.10:FF:000043">
    <property type="entry name" value="Unc-45 myosin chaperone B"/>
    <property type="match status" value="1"/>
</dbReference>
<dbReference type="Gene3D" id="1.25.40.10">
    <property type="entry name" value="Tetratricopeptide repeat domain"/>
    <property type="match status" value="1"/>
</dbReference>
<dbReference type="Pfam" id="PF11701">
    <property type="entry name" value="UNC45-central"/>
    <property type="match status" value="1"/>
</dbReference>
<evidence type="ECO:0000256" key="2">
    <source>
        <dbReference type="ARBA" id="ARBA00022473"/>
    </source>
</evidence>
<keyword evidence="6" id="KW-0221">Differentiation</keyword>
<dbReference type="GO" id="GO:0030154">
    <property type="term" value="P:cell differentiation"/>
    <property type="evidence" value="ECO:0007669"/>
    <property type="project" value="UniProtKB-KW"/>
</dbReference>
<evidence type="ECO:0000256" key="6">
    <source>
        <dbReference type="ARBA" id="ARBA00022782"/>
    </source>
</evidence>
<evidence type="ECO:0000256" key="8">
    <source>
        <dbReference type="ARBA" id="ARBA00023186"/>
    </source>
</evidence>
<evidence type="ECO:0000256" key="5">
    <source>
        <dbReference type="ARBA" id="ARBA00022737"/>
    </source>
</evidence>
<dbReference type="FunFam" id="1.25.40.10:FF:000025">
    <property type="entry name" value="Unc-45 myosin chaperone B"/>
    <property type="match status" value="1"/>
</dbReference>
<gene>
    <name evidence="11" type="ORF">EXN66_Car004658</name>
</gene>
<dbReference type="InterPro" id="IPR024660">
    <property type="entry name" value="UCS_central_dom"/>
</dbReference>
<dbReference type="PANTHER" id="PTHR45994">
    <property type="entry name" value="FI21225P1"/>
    <property type="match status" value="1"/>
</dbReference>
<feature type="repeat" description="TPR" evidence="9">
    <location>
        <begin position="81"/>
        <end position="114"/>
    </location>
</feature>
<sequence length="911" mass="100177">MSVSETEKDPAALKEKGNVLFKAGDMEGAVCCYTKALNLSDSQAEKAVLYRNRSACYLKLEEYNKAETDASKALDVDPSDLKARFRRGQAFQKLGHFDQAFLDAQRCAQLEPKNKAFQDLLRQLGAQIQQKSAQLNSTDARVQQMFSLLLDASANDLDRQKAAQNLVVLSREEAGAEQIFRNDGVKLIQKLLLSKQEEIVLSGLRTLVGLCTGHQSRTMAIVNDLGMEQLCAVMGSGATTVSLAACHLLQVMFEALTEGMKREIRGKDEAILPEPSKELRSMLRHLLEMMPASNVSGPGRDSAMNLLVKQVPRKSLKNPDNSLTLWVIDQGLKKILEVAGTVPELAKGPPLTDNSHMSCSVLLSKLYNDLKCDKERENFNKLCEEYVQMLEMSGMIDAVISLCASEDVIHQQVAVEALIHAAGKAKRASFITANGVALLKDLYKKSENDRIRVRALVGLCKLGSAGGTDFSMKQFAEGSTLKLAKQCRKWLCNESLPPTSRRWSVEGLAYLTFDADVKEDMVEDKKALLAMFELAKSEDKTVLFAVGSTLVNCTNSYDVEKPDPQLLELAKYAKQHVPEEHPKDAPSYVEKRLVKLLEAGVVSALVCMVKQETPALTEACRECIARVFLALVDRQEGRGTVVAQGGGKALIPLASDNTDIGKVKAGQALAKITITSNPVIAFPGERIYEVVRPLVSLLSLDCTLLQNFEALMALTNLAGISERLRQKIIMEKAVPKIEGYMFEEHDLVRASATECMCNLVLSTEVQKLYLATGNDRLKLLVLYSGEEDERLRKAAAGTLAMLTAEQPELCIRIPGTTTSWLEILQALLLSEISDLRHRGVVIIQNMIEAEKSLAETLMESEALEILSVLAKGVEGIPEPVSKIAQNCLDKAVEYGVIRSREGKERCKGTEP</sequence>
<dbReference type="AlphaFoldDB" id="A0A6G1PG34"/>
<feature type="repeat" description="TPR" evidence="9">
    <location>
        <begin position="10"/>
        <end position="43"/>
    </location>
</feature>
<dbReference type="Proteomes" id="UP000503349">
    <property type="component" value="Chromosome 4"/>
</dbReference>
<protein>
    <submittedName>
        <fullName evidence="11">Protein unc-45-like protein A</fullName>
    </submittedName>
</protein>
<evidence type="ECO:0000256" key="9">
    <source>
        <dbReference type="PROSITE-ProRule" id="PRU00339"/>
    </source>
</evidence>
<evidence type="ECO:0000313" key="11">
    <source>
        <dbReference type="EMBL" id="KAF3688986.1"/>
    </source>
</evidence>
<dbReference type="GO" id="GO:0048471">
    <property type="term" value="C:perinuclear region of cytoplasm"/>
    <property type="evidence" value="ECO:0007669"/>
    <property type="project" value="UniProtKB-SubCell"/>
</dbReference>
<dbReference type="GO" id="GO:0007517">
    <property type="term" value="P:muscle organ development"/>
    <property type="evidence" value="ECO:0007669"/>
    <property type="project" value="UniProtKB-KW"/>
</dbReference>
<dbReference type="SUPFAM" id="SSF48452">
    <property type="entry name" value="TPR-like"/>
    <property type="match status" value="1"/>
</dbReference>
<feature type="repeat" description="TPR" evidence="9">
    <location>
        <begin position="47"/>
        <end position="80"/>
    </location>
</feature>
<reference evidence="11 12" key="1">
    <citation type="submission" date="2019-02" db="EMBL/GenBank/DDBJ databases">
        <title>Opniocepnalus argus genome.</title>
        <authorList>
            <person name="Zhou C."/>
            <person name="Xiao S."/>
        </authorList>
    </citation>
    <scope>NUCLEOTIDE SEQUENCE [LARGE SCALE GENOMIC DNA]</scope>
    <source>
        <strain evidence="11">OARG1902GOOAL</strain>
        <tissue evidence="11">Muscle</tissue>
    </source>
</reference>
<keyword evidence="2" id="KW-0217">Developmental protein</keyword>
<proteinExistence type="predicted"/>
<evidence type="ECO:0000256" key="3">
    <source>
        <dbReference type="ARBA" id="ARBA00022490"/>
    </source>
</evidence>
<keyword evidence="7 9" id="KW-0802">TPR repeat</keyword>
<dbReference type="PROSITE" id="PS50005">
    <property type="entry name" value="TPR"/>
    <property type="match status" value="3"/>
</dbReference>
<feature type="domain" description="UNC-45/Cro1/She4 central" evidence="10">
    <location>
        <begin position="388"/>
        <end position="462"/>
    </location>
</feature>
<keyword evidence="5" id="KW-0677">Repeat</keyword>
<evidence type="ECO:0000259" key="10">
    <source>
        <dbReference type="Pfam" id="PF11701"/>
    </source>
</evidence>
<dbReference type="InterPro" id="IPR016024">
    <property type="entry name" value="ARM-type_fold"/>
</dbReference>
<comment type="subcellular location">
    <subcellularLocation>
        <location evidence="1">Cytoplasm</location>
        <location evidence="1">Perinuclear region</location>
    </subcellularLocation>
</comment>
<dbReference type="InterPro" id="IPR011989">
    <property type="entry name" value="ARM-like"/>
</dbReference>
<dbReference type="InterPro" id="IPR011990">
    <property type="entry name" value="TPR-like_helical_dom_sf"/>
</dbReference>
<dbReference type="SUPFAM" id="SSF48371">
    <property type="entry name" value="ARM repeat"/>
    <property type="match status" value="2"/>
</dbReference>
<dbReference type="Gene3D" id="1.25.10.10">
    <property type="entry name" value="Leucine-rich Repeat Variant"/>
    <property type="match status" value="2"/>
</dbReference>
<evidence type="ECO:0000313" key="12">
    <source>
        <dbReference type="Proteomes" id="UP000503349"/>
    </source>
</evidence>
<keyword evidence="3" id="KW-0963">Cytoplasm</keyword>
<dbReference type="EMBL" id="CM015715">
    <property type="protein sequence ID" value="KAF3688986.1"/>
    <property type="molecule type" value="Genomic_DNA"/>
</dbReference>
<dbReference type="InterPro" id="IPR019734">
    <property type="entry name" value="TPR_rpt"/>
</dbReference>
<keyword evidence="8" id="KW-0143">Chaperone</keyword>
<evidence type="ECO:0000256" key="7">
    <source>
        <dbReference type="ARBA" id="ARBA00022803"/>
    </source>
</evidence>
<evidence type="ECO:0000256" key="4">
    <source>
        <dbReference type="ARBA" id="ARBA00022541"/>
    </source>
</evidence>
<dbReference type="GO" id="GO:0051879">
    <property type="term" value="F:Hsp90 protein binding"/>
    <property type="evidence" value="ECO:0007669"/>
    <property type="project" value="TreeGrafter"/>
</dbReference>
<name>A0A6G1PG34_CHAAH</name>
<reference evidence="12" key="2">
    <citation type="submission" date="2019-02" db="EMBL/GenBank/DDBJ databases">
        <title>Opniocepnalus argus Var Kimnra genome.</title>
        <authorList>
            <person name="Zhou C."/>
            <person name="Xiao S."/>
        </authorList>
    </citation>
    <scope>NUCLEOTIDE SEQUENCE [LARGE SCALE GENOMIC DNA]</scope>
</reference>
<accession>A0A6G1PG34</accession>
<dbReference type="PANTHER" id="PTHR45994:SF3">
    <property type="entry name" value="PROTEIN UNC-45 HOMOLOG A"/>
    <property type="match status" value="1"/>
</dbReference>
<dbReference type="SMART" id="SM00028">
    <property type="entry name" value="TPR"/>
    <property type="match status" value="3"/>
</dbReference>
<keyword evidence="12" id="KW-1185">Reference proteome</keyword>
<keyword evidence="4" id="KW-0517">Myogenesis</keyword>